<keyword evidence="2" id="KW-1185">Reference proteome</keyword>
<name>A0AAD7BLN5_9AGAR</name>
<dbReference type="Proteomes" id="UP001221142">
    <property type="component" value="Unassembled WGS sequence"/>
</dbReference>
<protein>
    <submittedName>
        <fullName evidence="1">Uncharacterized protein</fullName>
    </submittedName>
</protein>
<gene>
    <name evidence="1" type="ORF">FB45DRAFT_869367</name>
</gene>
<reference evidence="1" key="1">
    <citation type="submission" date="2023-03" db="EMBL/GenBank/DDBJ databases">
        <title>Massive genome expansion in bonnet fungi (Mycena s.s.) driven by repeated elements and novel gene families across ecological guilds.</title>
        <authorList>
            <consortium name="Lawrence Berkeley National Laboratory"/>
            <person name="Harder C.B."/>
            <person name="Miyauchi S."/>
            <person name="Viragh M."/>
            <person name="Kuo A."/>
            <person name="Thoen E."/>
            <person name="Andreopoulos B."/>
            <person name="Lu D."/>
            <person name="Skrede I."/>
            <person name="Drula E."/>
            <person name="Henrissat B."/>
            <person name="Morin E."/>
            <person name="Kohler A."/>
            <person name="Barry K."/>
            <person name="LaButti K."/>
            <person name="Morin E."/>
            <person name="Salamov A."/>
            <person name="Lipzen A."/>
            <person name="Mereny Z."/>
            <person name="Hegedus B."/>
            <person name="Baldrian P."/>
            <person name="Stursova M."/>
            <person name="Weitz H."/>
            <person name="Taylor A."/>
            <person name="Grigoriev I.V."/>
            <person name="Nagy L.G."/>
            <person name="Martin F."/>
            <person name="Kauserud H."/>
        </authorList>
    </citation>
    <scope>NUCLEOTIDE SEQUENCE</scope>
    <source>
        <strain evidence="1">9284</strain>
    </source>
</reference>
<dbReference type="AlphaFoldDB" id="A0AAD7BLN5"/>
<evidence type="ECO:0000313" key="1">
    <source>
        <dbReference type="EMBL" id="KAJ7624439.1"/>
    </source>
</evidence>
<evidence type="ECO:0000313" key="2">
    <source>
        <dbReference type="Proteomes" id="UP001221142"/>
    </source>
</evidence>
<accession>A0AAD7BLN5</accession>
<organism evidence="1 2">
    <name type="scientific">Roridomyces roridus</name>
    <dbReference type="NCBI Taxonomy" id="1738132"/>
    <lineage>
        <taxon>Eukaryota</taxon>
        <taxon>Fungi</taxon>
        <taxon>Dikarya</taxon>
        <taxon>Basidiomycota</taxon>
        <taxon>Agaricomycotina</taxon>
        <taxon>Agaricomycetes</taxon>
        <taxon>Agaricomycetidae</taxon>
        <taxon>Agaricales</taxon>
        <taxon>Marasmiineae</taxon>
        <taxon>Mycenaceae</taxon>
        <taxon>Roridomyces</taxon>
    </lineage>
</organism>
<sequence>MSLSSRLWDHSGTHLCIECFDRRGNYLENPRWKSAVRTDTRAHGHIPGLHSVNYRNSGRLSTNERNKRRKTSVVGIALAPSADTTAVFKTVYGFGASLHTAFPFPGRRVELKQTHWHTEVNTNEGGALDQNPYTVLKTTVSAVAILRKQQRYRGEKWGVQIDSTSNPLRNSMVRRRVDGVYQASPLNLMFRWLQAEARGGGSEKPALMGDKMLQDGFVFEPIRPSKQGLVEPSNTFILDDHQFKISDGIVSKAELCLSNQQLDRRRVKYVKKPSWVTDHEHSNR</sequence>
<comment type="caution">
    <text evidence="1">The sequence shown here is derived from an EMBL/GenBank/DDBJ whole genome shotgun (WGS) entry which is preliminary data.</text>
</comment>
<proteinExistence type="predicted"/>
<dbReference type="EMBL" id="JARKIF010000013">
    <property type="protein sequence ID" value="KAJ7624439.1"/>
    <property type="molecule type" value="Genomic_DNA"/>
</dbReference>